<dbReference type="AlphaFoldDB" id="D5MES5"/>
<name>D5MES5_METO1</name>
<dbReference type="EMBL" id="FP565575">
    <property type="protein sequence ID" value="CBE68254.1"/>
    <property type="molecule type" value="Genomic_DNA"/>
</dbReference>
<accession>D5MES5</accession>
<evidence type="ECO:0000313" key="2">
    <source>
        <dbReference type="Proteomes" id="UP000006898"/>
    </source>
</evidence>
<organism evidence="1 2">
    <name type="scientific">Methylomirabilis oxygeniifera</name>
    <dbReference type="NCBI Taxonomy" id="671143"/>
    <lineage>
        <taxon>Bacteria</taxon>
        <taxon>Candidatus Methylomirabilota</taxon>
        <taxon>Candidatus Methylomirabilia</taxon>
        <taxon>Candidatus Methylomirabilales</taxon>
        <taxon>Candidatus Methylomirabilaceae</taxon>
        <taxon>Candidatus Methylomirabilis</taxon>
    </lineage>
</organism>
<proteinExistence type="predicted"/>
<dbReference type="STRING" id="671143.DAMO_1194"/>
<protein>
    <submittedName>
        <fullName evidence="1">Uncharacterized protein</fullName>
    </submittedName>
</protein>
<evidence type="ECO:0000313" key="1">
    <source>
        <dbReference type="EMBL" id="CBE68254.1"/>
    </source>
</evidence>
<gene>
    <name evidence="1" type="ORF">DAMO_1194</name>
</gene>
<reference evidence="1 2" key="1">
    <citation type="journal article" date="2010" name="Nature">
        <title>Nitrite-driven anaerobic methane oxidation by oxygenic bacteria.</title>
        <authorList>
            <person name="Ettwig K.F."/>
            <person name="Butler M.K."/>
            <person name="Le Paslier D."/>
            <person name="Pelletier E."/>
            <person name="Mangenot S."/>
            <person name="Kuypers M.M.M."/>
            <person name="Schreiber F."/>
            <person name="Dutilh B.E."/>
            <person name="Zedelius J."/>
            <person name="de Beer D."/>
            <person name="Gloerich J."/>
            <person name="Wessels H.J.C.T."/>
            <person name="van Allen T."/>
            <person name="Luesken F."/>
            <person name="Wu M."/>
            <person name="van de Pas-Schoonen K.T."/>
            <person name="Op den Camp H.J.M."/>
            <person name="Janssen-Megens E.M."/>
            <person name="Francoijs K-J."/>
            <person name="Stunnenberg H."/>
            <person name="Weissenbach J."/>
            <person name="Jetten M.S.M."/>
            <person name="Strous M."/>
        </authorList>
    </citation>
    <scope>NUCLEOTIDE SEQUENCE [LARGE SCALE GENOMIC DNA]</scope>
</reference>
<dbReference type="KEGG" id="mox:DAMO_1194"/>
<dbReference type="Proteomes" id="UP000006898">
    <property type="component" value="Chromosome"/>
</dbReference>
<dbReference type="HOGENOM" id="CLU_2841612_0_0_0"/>
<sequence length="65" mass="7270">MRAVHAVCRRPLCLTGLDLPSLRACGIDLDSFIQRLLRYVCDSIAFLRGYMTAGKRAACIEKWGP</sequence>